<evidence type="ECO:0000256" key="2">
    <source>
        <dbReference type="ARBA" id="ARBA00012513"/>
    </source>
</evidence>
<evidence type="ECO:0000256" key="8">
    <source>
        <dbReference type="ARBA" id="ARBA00023161"/>
    </source>
</evidence>
<keyword evidence="8" id="KW-0866">Nonsense-mediated mRNA decay</keyword>
<keyword evidence="17" id="KW-1185">Reference proteome</keyword>
<dbReference type="InterPro" id="IPR014009">
    <property type="entry name" value="PIK_FAT"/>
</dbReference>
<evidence type="ECO:0000256" key="5">
    <source>
        <dbReference type="ARBA" id="ARBA00022741"/>
    </source>
</evidence>
<feature type="region of interest" description="Disordered" evidence="12">
    <location>
        <begin position="13"/>
        <end position="137"/>
    </location>
</feature>
<dbReference type="PROSITE" id="PS50290">
    <property type="entry name" value="PI3_4_KINASE_3"/>
    <property type="match status" value="1"/>
</dbReference>
<dbReference type="Proteomes" id="UP001152759">
    <property type="component" value="Chromosome 2"/>
</dbReference>
<dbReference type="Pfam" id="PF15785">
    <property type="entry name" value="SMG1"/>
    <property type="match status" value="1"/>
</dbReference>
<evidence type="ECO:0000259" key="15">
    <source>
        <dbReference type="PROSITE" id="PS51190"/>
    </source>
</evidence>
<feature type="compositionally biased region" description="Polar residues" evidence="12">
    <location>
        <begin position="109"/>
        <end position="123"/>
    </location>
</feature>
<evidence type="ECO:0000259" key="13">
    <source>
        <dbReference type="PROSITE" id="PS50290"/>
    </source>
</evidence>
<dbReference type="Gene3D" id="1.10.1070.11">
    <property type="entry name" value="Phosphatidylinositol 3-/4-kinase, catalytic domain"/>
    <property type="match status" value="1"/>
</dbReference>
<dbReference type="EC" id="2.7.11.1" evidence="2"/>
<feature type="domain" description="PI3K/PI4K catalytic" evidence="13">
    <location>
        <begin position="2038"/>
        <end position="2362"/>
    </location>
</feature>
<dbReference type="Gene3D" id="3.30.1010.10">
    <property type="entry name" value="Phosphatidylinositol 3-kinase Catalytic Subunit, Chain A, domain 4"/>
    <property type="match status" value="1"/>
</dbReference>
<dbReference type="PANTHER" id="PTHR11139:SF119">
    <property type="entry name" value="SERINE_THREONINE-PROTEIN KINASE SMG1"/>
    <property type="match status" value="1"/>
</dbReference>
<dbReference type="PROSITE" id="PS51190">
    <property type="entry name" value="FATC"/>
    <property type="match status" value="1"/>
</dbReference>
<dbReference type="SUPFAM" id="SSF48371">
    <property type="entry name" value="ARM repeat"/>
    <property type="match status" value="1"/>
</dbReference>
<protein>
    <recommendedName>
        <fullName evidence="2">non-specific serine/threonine protein kinase</fullName>
        <ecNumber evidence="2">2.7.11.1</ecNumber>
    </recommendedName>
</protein>
<evidence type="ECO:0000256" key="11">
    <source>
        <dbReference type="SAM" id="Coils"/>
    </source>
</evidence>
<evidence type="ECO:0000256" key="9">
    <source>
        <dbReference type="ARBA" id="ARBA00047899"/>
    </source>
</evidence>
<feature type="coiled-coil region" evidence="11">
    <location>
        <begin position="1884"/>
        <end position="1911"/>
    </location>
</feature>
<dbReference type="SUPFAM" id="SSF56112">
    <property type="entry name" value="Protein kinase-like (PK-like)"/>
    <property type="match status" value="1"/>
</dbReference>
<dbReference type="PANTHER" id="PTHR11139">
    <property type="entry name" value="ATAXIA TELANGIECTASIA MUTATED ATM -RELATED"/>
    <property type="match status" value="1"/>
</dbReference>
<evidence type="ECO:0000313" key="16">
    <source>
        <dbReference type="EMBL" id="CAH0385008.1"/>
    </source>
</evidence>
<dbReference type="SMART" id="SM00146">
    <property type="entry name" value="PI3Kc"/>
    <property type="match status" value="1"/>
</dbReference>
<keyword evidence="7" id="KW-0067">ATP-binding</keyword>
<keyword evidence="11" id="KW-0175">Coiled coil</keyword>
<feature type="domain" description="FAT" evidence="14">
    <location>
        <begin position="1276"/>
        <end position="1794"/>
    </location>
</feature>
<dbReference type="GO" id="GO:0031929">
    <property type="term" value="P:TOR signaling"/>
    <property type="evidence" value="ECO:0007669"/>
    <property type="project" value="TreeGrafter"/>
</dbReference>
<dbReference type="InterPro" id="IPR039414">
    <property type="entry name" value="SMG1_PIKKc"/>
</dbReference>
<evidence type="ECO:0000259" key="14">
    <source>
        <dbReference type="PROSITE" id="PS51189"/>
    </source>
</evidence>
<dbReference type="PROSITE" id="PS00916">
    <property type="entry name" value="PI3_4_KINASE_2"/>
    <property type="match status" value="1"/>
</dbReference>
<dbReference type="InterPro" id="IPR018936">
    <property type="entry name" value="PI3/4_kinase_CS"/>
</dbReference>
<evidence type="ECO:0000256" key="12">
    <source>
        <dbReference type="SAM" id="MobiDB-lite"/>
    </source>
</evidence>
<accession>A0A9P0F207</accession>
<dbReference type="GO" id="GO:0005524">
    <property type="term" value="F:ATP binding"/>
    <property type="evidence" value="ECO:0007669"/>
    <property type="project" value="UniProtKB-KW"/>
</dbReference>
<dbReference type="InterPro" id="IPR011009">
    <property type="entry name" value="Kinase-like_dom_sf"/>
</dbReference>
<feature type="coiled-coil region" evidence="11">
    <location>
        <begin position="2374"/>
        <end position="2418"/>
    </location>
</feature>
<evidence type="ECO:0000256" key="1">
    <source>
        <dbReference type="ARBA" id="ARBA00011031"/>
    </source>
</evidence>
<dbReference type="GO" id="GO:0005737">
    <property type="term" value="C:cytoplasm"/>
    <property type="evidence" value="ECO:0007669"/>
    <property type="project" value="TreeGrafter"/>
</dbReference>
<evidence type="ECO:0000313" key="17">
    <source>
        <dbReference type="Proteomes" id="UP001152759"/>
    </source>
</evidence>
<dbReference type="InterPro" id="IPR000403">
    <property type="entry name" value="PI3/4_kinase_cat_dom"/>
</dbReference>
<proteinExistence type="inferred from homology"/>
<dbReference type="InterPro" id="IPR050517">
    <property type="entry name" value="DDR_Repair_Kinase"/>
</dbReference>
<sequence>MISTNIAKELKASFRSPDVVRLSENEDKLKNTEKGGGDKVKSFFVTDSANRNQSRSTSRDKSENRTKNRRNKDEYRQVHNHTSSYKSGFKGKNSASRKTEDFSTRKFQESTPKNKIYNGSYSKYPNDAESRSRPDQSFVVSLPEDSRISTLLRKMAREDDDGALCNYCLQIQEAFTLPDNSRYIRRAQDLICESILGMLHNMRGKESKILLIKSLGCLGHALDQDFKSFMDWIFAKYKSESSNDIKISLMKVLSEVLNYDVAKPRLKDFASLLMLNLQKELEVIDQADLLIPTTEVVLTLLDYYTESSQKYLRDLLDILVGWHIDITQPGRVIWFVSDALQRLARLWIADMGFTLSVMSQFLDDMQCYTEDLASIANCKENEKDSRETLQSAQEAVSKLTLFLKVFNTMVKALGQHLNPSVYQHVSWTFLSDSLSKILSNVLEALQHTEDQELIITVNESVWLLLSVMQSKTCAAHEMLHQLIDYELEHSKSFRALTLASMLQLIAKIIKEVGANLSLDLVDKLLGPKSVILKFRFSESTRVHNGITTVFQSLLNLKNIPLLQGVYSYVIQDLKLAYEILTASNETSSESKEPKLYSKKDAEIVILFHLKGLCHLANEGTSLIGLWMLQPSILELMAIKLFAASEHVPPSVQYAHIYLLYSHCSKYSHFVTSSGLLIAQGRLNVSEMLGLSSAACDGISTISPTTGHLSIILTVLGKYVVSDLQFECKLLVLNWCSELLSVARMYLNVLSSTSEMLTLVKALIKEGTNSNRSSLLCCISVSLELLFLPPNTQCWPLPILLKTLELCVLHINSSDKVVCEQYSNLLLKIPWNLALLHLKSMAQNHNSSYWRVLSIQRMQFMRGTNGELRGTSGELRGTNTELQGKNGELTSHHFKTFMAYLLHGQKQTTYDTDEMWLTDMFSTCYDPNADAKPDYYNLVMNNSSALLRWVVWSSAQVCISNRLKTPLGRPLDTLMAIEGAIKGLARETISSSKQSEGDLRRARLLIEFLEHLEKGVYNAAQGTASAMLSPHKLVRNFFDTNKNTCEEWLTRNRMALMGVSLHAGIAAATIRHGFCHLQDLLDAGNSQTTEFQNAALHVAWAFSRLKEPDAIQGLFVWCRDVAGVQLPFLESLTSQAASKYEASIESYKKLQILESVEETSEGKSHAHVLPVKKFVADQLTECYVALHDWSELDKWMEVEKTYWNTDNDAALTMRHQILASNDVKIMDLYASGELEAANDLLSWPDEKINLSSNSWICFQKMKAAKMTLMTIGVNLAVGKLESNVDDMIHKQLQVTQELVSEGLRSSLSEIAEEAAILFRAASALKEKSSSAFVSHLLQLGDKDVPSSLLSEILWWTQVLVKIEGAENSKITDTYVSNLRQEICRKARKEGNFMLAKRQLINQLDHVFETNISPSLKMDKKLESSNLEQVANEFLKLTAESESNWSLPKLKAMTELSKLAYCHGTKETALEVYSKTAASIAQSKASADSSIKEGFSRTLLTLSKWICVNNDLSKKSSDVISELLQLSEDSIAKLENVSGSAIADLIKCNLSENKTIIPESEVMAGRLMRLSALHCPSLRKAWHQFAGWSYRWGRRVLDQQDNVLNAEDKALVNQMVPSDSDREKILNILTVTTLTNDEEIDVEDIHTTEMIEWQLQNIVPFSKEQLKILVEIWRKSHVRVYSYYELSANAYFKYLELCDAPHPEKEDDDKTGSGIITATLRLLRLIVKHALELQNVLEVGLNCTPTSPWKNIIPQLFSRLNHPEPYVRRCVSELLCRLAVDSPHLITFPAVVGACTNKHISSVKLFNTCLPRKEQYDDLEILEDEEEDDEDANASGEENQTESDLESCFLAMVDTLAKQAPEAIAQVQLLVKELRRITLLWDELWLGTLQQHHSEMSRRVAQLEAEIKRVDSNPQLTDQEKDYLVSEKYRIITRPLLFILEQLHTIISVAPETPHETWFQEKYSACINQTLEKLRNPENPRKPQEAWLSLKQLQASLQQRATKRTAMMLKMSEISPCLYELQNTQIAMPGVGRVVTIAGIKDQVAILPTKTKPKKLVFRGSDGKPYTYLFKGLEDLHLDERIMQFLSISNTMLSGSNYRARHYSVIPLGPRSGLISWVDNVTPLFALYKRWQQREAASKQSNVVRPAELFYAKLTPLLEEKGITNMDNRKDWPLPVLKQVLTELMAETPNYLLFKELWCMSLDAGSWWKTTKTYSRSLAVMSIIGYILGLGDRHLDNVLVDLVTGEVVHIDYNVCFEKGKTLRVPEKVPFRLTPNLRTALGATGVDGIFRLSCEHVLRVMKKGRETLLTLLEAFVYDPLIDWTLGNETGFTGAVYGGGKTLNLEMQQKRQQLEREVTCSMLTVRVAEMRFECQASRDKLMQELKNLQACIEEWLEETRKLEKGEERLAEQHEQLALVKEAEACPQHSLFSLPARYSSHQAATSAMEKVRTLLNEKVIDCDRHLAQYSAALSCISGPQLSQWLTEVNARTKVNDDQIFDLVSEFLQTSGQAALLSQCLQLESDVCEVRCEQTKLTSSCLELLHRYSTIIRLHPTARLDHHRATCYRRWASAILQHMSPQIIAEVNLEFKTLFNSPDTNTLISQQALAYSIGLQNTLHDAQARLTKTYERSKSFPAADVELVLTEADKGILKARDRCPLALECVIITTLCNLNKRFLMMEAAAASAGDCLLDLTSRDGDWFLDDLCWTASSAVKLISYFPPPKSESSTEADFQSTLKCLHWAHKIFRILQELLVNVESIILPECLRTVLVGENSVLAMVAQLSHITNSTPVPLSELLHQLGLHLRFVVMGMPSPHSNALQVVKDLREQFKALTKVKEAEDSLSQGQMLLMAFNGLFENLYIETSQLFTALGTLQVPSVWKIVDQIREAKTFAAPVWEVEFREVLNDMFLLKRLQTMQDFFSLCTIMGAGFIGGAGAPTSFYSDDILCKPVRRFIADFLERNLLGVFSHTLAVTICLLLQRSGLNVTSEVEQRDIGAQNKVPLEELCHKNVEQSLRQGSLNSSALAQASSLVSHCENAWRRLEIAQRLTQDIEVSNNTVHRLQLQFTAHYWLHEDLLTIHSLPGPPLSRAHLMLDLRKTSSALLALQVKLGEVREQQSNLITTVEQRLKWAVGANPALTDILSAFETNVLTESERIGSEQRLAAAVAGLCSTFLHHEALRTRTKEALANDAAFMELIEKCDHAIYLSINTHGSLTPLEEGLVKLIPPGEVIDWSWLKKAETLISGCTLEVLHSIEPLQLAVFEAHNKVKICVQNLRRLTVSQLRIMADIRSLLKTFLKMEENSFSSLQEYLGHYKLYHEQLANLIKELLPDTFSASMARDAIIKISAIVELTPLIYDELLNLSLDKSVELKQKRPPLLRQEPVCMSPKKGVPAGLSTPKGRRRGVMQERNSYAMSVWRRVRLKLEGRDPDPTRKLTVQESVDWVIGEATNINNLALLYEGWTPWV</sequence>
<dbReference type="GO" id="GO:0005634">
    <property type="term" value="C:nucleus"/>
    <property type="evidence" value="ECO:0007669"/>
    <property type="project" value="TreeGrafter"/>
</dbReference>
<dbReference type="GO" id="GO:0004674">
    <property type="term" value="F:protein serine/threonine kinase activity"/>
    <property type="evidence" value="ECO:0007669"/>
    <property type="project" value="UniProtKB-KW"/>
</dbReference>
<feature type="compositionally biased region" description="Basic and acidic residues" evidence="12">
    <location>
        <begin position="57"/>
        <end position="77"/>
    </location>
</feature>
<dbReference type="SMART" id="SM01345">
    <property type="entry name" value="Rapamycin_bind"/>
    <property type="match status" value="1"/>
</dbReference>
<evidence type="ECO:0000256" key="7">
    <source>
        <dbReference type="ARBA" id="ARBA00022840"/>
    </source>
</evidence>
<comment type="catalytic activity">
    <reaction evidence="9">
        <text>L-threonyl-[protein] + ATP = O-phospho-L-threonyl-[protein] + ADP + H(+)</text>
        <dbReference type="Rhea" id="RHEA:46608"/>
        <dbReference type="Rhea" id="RHEA-COMP:11060"/>
        <dbReference type="Rhea" id="RHEA-COMP:11605"/>
        <dbReference type="ChEBI" id="CHEBI:15378"/>
        <dbReference type="ChEBI" id="CHEBI:30013"/>
        <dbReference type="ChEBI" id="CHEBI:30616"/>
        <dbReference type="ChEBI" id="CHEBI:61977"/>
        <dbReference type="ChEBI" id="CHEBI:456216"/>
        <dbReference type="EC" id="2.7.11.1"/>
    </reaction>
</comment>
<dbReference type="EMBL" id="OU963863">
    <property type="protein sequence ID" value="CAH0385008.1"/>
    <property type="molecule type" value="Genomic_DNA"/>
</dbReference>
<evidence type="ECO:0000256" key="6">
    <source>
        <dbReference type="ARBA" id="ARBA00022777"/>
    </source>
</evidence>
<dbReference type="PROSITE" id="PS51189">
    <property type="entry name" value="FAT"/>
    <property type="match status" value="1"/>
</dbReference>
<dbReference type="Pfam" id="PF00454">
    <property type="entry name" value="PI3_PI4_kinase"/>
    <property type="match status" value="1"/>
</dbReference>
<dbReference type="GO" id="GO:0031931">
    <property type="term" value="C:TORC1 complex"/>
    <property type="evidence" value="ECO:0007669"/>
    <property type="project" value="TreeGrafter"/>
</dbReference>
<feature type="compositionally biased region" description="Polar residues" evidence="12">
    <location>
        <begin position="45"/>
        <end position="56"/>
    </location>
</feature>
<feature type="domain" description="FATC" evidence="15">
    <location>
        <begin position="3428"/>
        <end position="3460"/>
    </location>
</feature>
<keyword evidence="6" id="KW-0418">Kinase</keyword>
<dbReference type="GO" id="GO:0031932">
    <property type="term" value="C:TORC2 complex"/>
    <property type="evidence" value="ECO:0007669"/>
    <property type="project" value="TreeGrafter"/>
</dbReference>
<gene>
    <name evidence="16" type="ORF">BEMITA_LOCUS4288</name>
</gene>
<dbReference type="InterPro" id="IPR003152">
    <property type="entry name" value="FATC_dom"/>
</dbReference>
<dbReference type="InterPro" id="IPR031559">
    <property type="entry name" value="SMG1"/>
</dbReference>
<feature type="compositionally biased region" description="Basic and acidic residues" evidence="12">
    <location>
        <begin position="21"/>
        <end position="41"/>
    </location>
</feature>
<comment type="similarity">
    <text evidence="1">Belongs to the PI3/PI4-kinase family.</text>
</comment>
<dbReference type="FunFam" id="1.10.1070.11:FF:000008">
    <property type="entry name" value="serine/threonine-protein kinase SMG1 isoform X2"/>
    <property type="match status" value="1"/>
</dbReference>
<evidence type="ECO:0000256" key="3">
    <source>
        <dbReference type="ARBA" id="ARBA00022527"/>
    </source>
</evidence>
<comment type="catalytic activity">
    <reaction evidence="10">
        <text>L-seryl-[protein] + ATP = O-phospho-L-seryl-[protein] + ADP + H(+)</text>
        <dbReference type="Rhea" id="RHEA:17989"/>
        <dbReference type="Rhea" id="RHEA-COMP:9863"/>
        <dbReference type="Rhea" id="RHEA-COMP:11604"/>
        <dbReference type="ChEBI" id="CHEBI:15378"/>
        <dbReference type="ChEBI" id="CHEBI:29999"/>
        <dbReference type="ChEBI" id="CHEBI:30616"/>
        <dbReference type="ChEBI" id="CHEBI:83421"/>
        <dbReference type="ChEBI" id="CHEBI:456216"/>
        <dbReference type="EC" id="2.7.11.1"/>
    </reaction>
</comment>
<feature type="compositionally biased region" description="Basic and acidic residues" evidence="12">
    <location>
        <begin position="97"/>
        <end position="108"/>
    </location>
</feature>
<dbReference type="KEGG" id="btab:109029613"/>
<keyword evidence="5" id="KW-0547">Nucleotide-binding</keyword>
<dbReference type="InterPro" id="IPR036940">
    <property type="entry name" value="PI3/4_kinase_cat_sf"/>
</dbReference>
<dbReference type="CDD" id="cd05170">
    <property type="entry name" value="PIKKc_SMG1"/>
    <property type="match status" value="1"/>
</dbReference>
<dbReference type="SMART" id="SM01343">
    <property type="entry name" value="FATC"/>
    <property type="match status" value="1"/>
</dbReference>
<name>A0A9P0F207_BEMTA</name>
<dbReference type="Pfam" id="PF02260">
    <property type="entry name" value="FATC"/>
    <property type="match status" value="1"/>
</dbReference>
<keyword evidence="3" id="KW-0723">Serine/threonine-protein kinase</keyword>
<evidence type="ECO:0000256" key="4">
    <source>
        <dbReference type="ARBA" id="ARBA00022679"/>
    </source>
</evidence>
<dbReference type="InterPro" id="IPR016024">
    <property type="entry name" value="ARM-type_fold"/>
</dbReference>
<organism evidence="16 17">
    <name type="scientific">Bemisia tabaci</name>
    <name type="common">Sweetpotato whitefly</name>
    <name type="synonym">Aleurodes tabaci</name>
    <dbReference type="NCBI Taxonomy" id="7038"/>
    <lineage>
        <taxon>Eukaryota</taxon>
        <taxon>Metazoa</taxon>
        <taxon>Ecdysozoa</taxon>
        <taxon>Arthropoda</taxon>
        <taxon>Hexapoda</taxon>
        <taxon>Insecta</taxon>
        <taxon>Pterygota</taxon>
        <taxon>Neoptera</taxon>
        <taxon>Paraneoptera</taxon>
        <taxon>Hemiptera</taxon>
        <taxon>Sternorrhyncha</taxon>
        <taxon>Aleyrodoidea</taxon>
        <taxon>Aleyrodidae</taxon>
        <taxon>Aleyrodinae</taxon>
        <taxon>Bemisia</taxon>
    </lineage>
</organism>
<dbReference type="GO" id="GO:0016242">
    <property type="term" value="P:negative regulation of macroautophagy"/>
    <property type="evidence" value="ECO:0007669"/>
    <property type="project" value="TreeGrafter"/>
</dbReference>
<evidence type="ECO:0000256" key="10">
    <source>
        <dbReference type="ARBA" id="ARBA00048679"/>
    </source>
</evidence>
<dbReference type="GO" id="GO:0000184">
    <property type="term" value="P:nuclear-transcribed mRNA catabolic process, nonsense-mediated decay"/>
    <property type="evidence" value="ECO:0007669"/>
    <property type="project" value="UniProtKB-KW"/>
</dbReference>
<keyword evidence="4" id="KW-0808">Transferase</keyword>
<reference evidence="16" key="1">
    <citation type="submission" date="2021-12" db="EMBL/GenBank/DDBJ databases">
        <authorList>
            <person name="King R."/>
        </authorList>
    </citation>
    <scope>NUCLEOTIDE SEQUENCE</scope>
</reference>